<dbReference type="Proteomes" id="UP000009154">
    <property type="component" value="Chromosome"/>
</dbReference>
<sequence length="181" mass="19389">MEAMKMTGIRMTGTATAWTVRRRVASAMVAALSGLLVLAACAGSGDADTRDDGGRNLGAEEANRALVVDFYDNFFNRHDVSAASVVADTYKQHNPLVPDGKKPFVDFFAGSFAQNPQSRSTIVRSATDGDLVYLHVHSVNGPGDRGQAVVDIFRVADGTIVEHWDVIQDVPSTSANPNSMF</sequence>
<dbReference type="STRING" id="1112204.GPOL_c17680"/>
<evidence type="ECO:0000313" key="3">
    <source>
        <dbReference type="EMBL" id="AFA72817.1"/>
    </source>
</evidence>
<dbReference type="InterPro" id="IPR009959">
    <property type="entry name" value="Cyclase_SnoaL-like"/>
</dbReference>
<evidence type="ECO:0000313" key="4">
    <source>
        <dbReference type="Proteomes" id="UP000009154"/>
    </source>
</evidence>
<feature type="signal peptide" evidence="1">
    <location>
        <begin position="1"/>
        <end position="42"/>
    </location>
</feature>
<dbReference type="PANTHER" id="PTHR38436:SF1">
    <property type="entry name" value="ESTER CYCLASE"/>
    <property type="match status" value="1"/>
</dbReference>
<feature type="domain" description="SnoaL-like" evidence="2">
    <location>
        <begin position="67"/>
        <end position="163"/>
    </location>
</feature>
<dbReference type="eggNOG" id="COG4922">
    <property type="taxonomic scope" value="Bacteria"/>
</dbReference>
<keyword evidence="4" id="KW-1185">Reference proteome</keyword>
<gene>
    <name evidence="3" type="ordered locus">GPOL_c17680</name>
</gene>
<proteinExistence type="predicted"/>
<evidence type="ECO:0000256" key="1">
    <source>
        <dbReference type="SAM" id="SignalP"/>
    </source>
</evidence>
<dbReference type="HOGENOM" id="CLU_100997_2_0_11"/>
<dbReference type="InterPro" id="IPR037401">
    <property type="entry name" value="SnoaL-like"/>
</dbReference>
<dbReference type="EMBL" id="CP003119">
    <property type="protein sequence ID" value="AFA72817.1"/>
    <property type="molecule type" value="Genomic_DNA"/>
</dbReference>
<dbReference type="Pfam" id="PF12680">
    <property type="entry name" value="SnoaL_2"/>
    <property type="match status" value="1"/>
</dbReference>
<name>H6MVB0_GORPV</name>
<feature type="chain" id="PRO_5039008459" description="SnoaL-like domain-containing protein" evidence="1">
    <location>
        <begin position="43"/>
        <end position="181"/>
    </location>
</feature>
<dbReference type="Gene3D" id="3.10.450.50">
    <property type="match status" value="1"/>
</dbReference>
<dbReference type="InterPro" id="IPR032710">
    <property type="entry name" value="NTF2-like_dom_sf"/>
</dbReference>
<organism evidence="3 4">
    <name type="scientific">Gordonia polyisoprenivorans (strain DSM 44266 / VH2)</name>
    <dbReference type="NCBI Taxonomy" id="1112204"/>
    <lineage>
        <taxon>Bacteria</taxon>
        <taxon>Bacillati</taxon>
        <taxon>Actinomycetota</taxon>
        <taxon>Actinomycetes</taxon>
        <taxon>Mycobacteriales</taxon>
        <taxon>Gordoniaceae</taxon>
        <taxon>Gordonia</taxon>
    </lineage>
</organism>
<reference evidence="3 4" key="1">
    <citation type="journal article" date="2012" name="Appl. Environ. Microbiol.">
        <title>Involvement of two latex-clearing proteins during rubber degradation and insights into the subsequent degradation pathway revealed by the genome sequence of Gordonia polyisoprenivorans strain VH2.</title>
        <authorList>
            <person name="Hiessl S."/>
            <person name="Schuldes J."/>
            <person name="Thurmer A."/>
            <person name="Halbsguth T."/>
            <person name="Broker D."/>
            <person name="Angelov A."/>
            <person name="Liebl W."/>
            <person name="Daniel R."/>
            <person name="Steinbuchel A."/>
        </authorList>
    </citation>
    <scope>NUCLEOTIDE SEQUENCE [LARGE SCALE GENOMIC DNA]</scope>
    <source>
        <strain evidence="4">DSM 44266 / VH2</strain>
    </source>
</reference>
<dbReference type="KEGG" id="gpo:GPOL_c17680"/>
<dbReference type="SUPFAM" id="SSF54427">
    <property type="entry name" value="NTF2-like"/>
    <property type="match status" value="1"/>
</dbReference>
<accession>H6MVB0</accession>
<dbReference type="GO" id="GO:0030638">
    <property type="term" value="P:polyketide metabolic process"/>
    <property type="evidence" value="ECO:0007669"/>
    <property type="project" value="InterPro"/>
</dbReference>
<keyword evidence="1" id="KW-0732">Signal</keyword>
<protein>
    <recommendedName>
        <fullName evidence="2">SnoaL-like domain-containing protein</fullName>
    </recommendedName>
</protein>
<dbReference type="PANTHER" id="PTHR38436">
    <property type="entry name" value="POLYKETIDE CYCLASE SNOAL-LIKE DOMAIN"/>
    <property type="match status" value="1"/>
</dbReference>
<dbReference type="AlphaFoldDB" id="H6MVB0"/>
<evidence type="ECO:0000259" key="2">
    <source>
        <dbReference type="Pfam" id="PF12680"/>
    </source>
</evidence>